<reference evidence="3" key="1">
    <citation type="submission" date="2023-08" db="EMBL/GenBank/DDBJ databases">
        <authorList>
            <person name="Chen Y."/>
            <person name="Shah S."/>
            <person name="Dougan E. K."/>
            <person name="Thang M."/>
            <person name="Chan C."/>
        </authorList>
    </citation>
    <scope>NUCLEOTIDE SEQUENCE</scope>
</reference>
<organism evidence="3 4">
    <name type="scientific">Effrenium voratum</name>
    <dbReference type="NCBI Taxonomy" id="2562239"/>
    <lineage>
        <taxon>Eukaryota</taxon>
        <taxon>Sar</taxon>
        <taxon>Alveolata</taxon>
        <taxon>Dinophyceae</taxon>
        <taxon>Suessiales</taxon>
        <taxon>Symbiodiniaceae</taxon>
        <taxon>Effrenium</taxon>
    </lineage>
</organism>
<feature type="region of interest" description="Disordered" evidence="2">
    <location>
        <begin position="265"/>
        <end position="290"/>
    </location>
</feature>
<proteinExistence type="predicted"/>
<dbReference type="InterPro" id="IPR001611">
    <property type="entry name" value="Leu-rich_rpt"/>
</dbReference>
<dbReference type="InterPro" id="IPR032675">
    <property type="entry name" value="LRR_dom_sf"/>
</dbReference>
<evidence type="ECO:0000313" key="3">
    <source>
        <dbReference type="EMBL" id="CAJ1388684.1"/>
    </source>
</evidence>
<gene>
    <name evidence="3" type="ORF">EVOR1521_LOCUS14497</name>
</gene>
<keyword evidence="1" id="KW-0175">Coiled coil</keyword>
<keyword evidence="4" id="KW-1185">Reference proteome</keyword>
<dbReference type="Pfam" id="PF13516">
    <property type="entry name" value="LRR_6"/>
    <property type="match status" value="1"/>
</dbReference>
<dbReference type="Gene3D" id="3.80.10.10">
    <property type="entry name" value="Ribonuclease Inhibitor"/>
    <property type="match status" value="1"/>
</dbReference>
<dbReference type="AlphaFoldDB" id="A0AA36ILL5"/>
<dbReference type="EMBL" id="CAUJNA010001735">
    <property type="protein sequence ID" value="CAJ1388684.1"/>
    <property type="molecule type" value="Genomic_DNA"/>
</dbReference>
<comment type="caution">
    <text evidence="3">The sequence shown here is derived from an EMBL/GenBank/DDBJ whole genome shotgun (WGS) entry which is preliminary data.</text>
</comment>
<evidence type="ECO:0000256" key="1">
    <source>
        <dbReference type="SAM" id="Coils"/>
    </source>
</evidence>
<dbReference type="SMART" id="SM00368">
    <property type="entry name" value="LRR_RI"/>
    <property type="match status" value="2"/>
</dbReference>
<dbReference type="PANTHER" id="PTHR46984">
    <property type="entry name" value="LEUCINE-RICH REPEAT-CONTAINING PROTEIN 71"/>
    <property type="match status" value="1"/>
</dbReference>
<evidence type="ECO:0000313" key="4">
    <source>
        <dbReference type="Proteomes" id="UP001178507"/>
    </source>
</evidence>
<feature type="coiled-coil region" evidence="1">
    <location>
        <begin position="362"/>
        <end position="400"/>
    </location>
</feature>
<name>A0AA36ILL5_9DINO</name>
<evidence type="ECO:0000256" key="2">
    <source>
        <dbReference type="SAM" id="MobiDB-lite"/>
    </source>
</evidence>
<dbReference type="SUPFAM" id="SSF52047">
    <property type="entry name" value="RNI-like"/>
    <property type="match status" value="1"/>
</dbReference>
<dbReference type="InterPro" id="IPR053040">
    <property type="entry name" value="LRR-containing_protein_71"/>
</dbReference>
<sequence>MAWDVRGGVASWGKTGVLDLSPSARSARSTRTGKSTASAHSAKDVAGRSECWEAFLLQARAAQATRCFVFSHRRLDGVAASALGKYLQEECSARFVDLSFLKRWEQVDAVAAAALKQGLRPLRSLSLDGNCIDAELWHEALQVHPGLQHLSLQKTNLTDAHAPLFAELLREPLMFSLDLGCNDISDAGAATLLEALQQNNVLLELGLEGTKTSEPMRQNVQALLERNARLYQGARPVDEVLRGLRRAQAEAATGQAQLTEGVAEIESQAASTVQSPMSSPRHPRSRKGDATPAAVLDLSRGIGAFCAAELEEEEDEREEPSLEQEMADQVWFDADDGRRLLAELNLRCEAGWRYSAADQEEMVRFREMIKELQELRVREKQRHEEALQRLAEAQRSFNQRMSPMQKRSLELQKQIEAVQSDVAAAHQQKFFEEGLLRDAQRDLEVEQEELAQEKLAGQRVVSSLRLRHHEMAENLQEMHREQGLLEANIDFLLGDNERCRRALHAVRFETETERFVPHSILGRLGRDLVNVKGATSTP</sequence>
<dbReference type="PANTHER" id="PTHR46984:SF1">
    <property type="entry name" value="LEUCINE-RICH REPEAT-CONTAINING PROTEIN 71"/>
    <property type="match status" value="1"/>
</dbReference>
<protein>
    <submittedName>
        <fullName evidence="3">Uncharacterized protein</fullName>
    </submittedName>
</protein>
<accession>A0AA36ILL5</accession>
<dbReference type="Proteomes" id="UP001178507">
    <property type="component" value="Unassembled WGS sequence"/>
</dbReference>